<dbReference type="KEGG" id="mnt:21390117"/>
<protein>
    <submittedName>
        <fullName evidence="3">Protein LURP-one-related 17</fullName>
    </submittedName>
</protein>
<dbReference type="Proteomes" id="UP000030645">
    <property type="component" value="Unassembled WGS sequence"/>
</dbReference>
<dbReference type="InterPro" id="IPR025659">
    <property type="entry name" value="Tubby-like_C"/>
</dbReference>
<gene>
    <name evidence="3" type="ORF">L484_006695</name>
</gene>
<organism evidence="3 4">
    <name type="scientific">Morus notabilis</name>
    <dbReference type="NCBI Taxonomy" id="981085"/>
    <lineage>
        <taxon>Eukaryota</taxon>
        <taxon>Viridiplantae</taxon>
        <taxon>Streptophyta</taxon>
        <taxon>Embryophyta</taxon>
        <taxon>Tracheophyta</taxon>
        <taxon>Spermatophyta</taxon>
        <taxon>Magnoliopsida</taxon>
        <taxon>eudicotyledons</taxon>
        <taxon>Gunneridae</taxon>
        <taxon>Pentapetalae</taxon>
        <taxon>rosids</taxon>
        <taxon>fabids</taxon>
        <taxon>Rosales</taxon>
        <taxon>Moraceae</taxon>
        <taxon>Moreae</taxon>
        <taxon>Morus</taxon>
    </lineage>
</organism>
<keyword evidence="4" id="KW-1185">Reference proteome</keyword>
<dbReference type="Gene3D" id="2.40.160.200">
    <property type="entry name" value="LURP1-related"/>
    <property type="match status" value="1"/>
</dbReference>
<sequence>MKRFLSLKSLSRTVHINDHEEHGQDQDDDHDHQCQRKYDDDDQKDVVGRVANCTTSLTVWRKSLVMSCNGFTVIDSHGNLIYRVDNYIGRPEEIILMDGSGSSVLTMRRHKKLGLVDSWLVYEGEIGDHLQYCKLNTSGSSRSSRSKRPIFCIRKNINLLINAKSNVLAYVYRDTSDKSCAYVIEGSYTHRSCKVLDGCTKKVLAETRRKEEIVGGVSYGVEVFHLIVHPGFDPGFAMALVLLLDQMFS</sequence>
<evidence type="ECO:0000313" key="3">
    <source>
        <dbReference type="EMBL" id="EXC34340.1"/>
    </source>
</evidence>
<evidence type="ECO:0000256" key="1">
    <source>
        <dbReference type="ARBA" id="ARBA00005437"/>
    </source>
</evidence>
<dbReference type="SUPFAM" id="SSF54518">
    <property type="entry name" value="Tubby C-terminal domain-like"/>
    <property type="match status" value="1"/>
</dbReference>
<comment type="similarity">
    <text evidence="1">Belongs to the LOR family.</text>
</comment>
<dbReference type="PANTHER" id="PTHR31087:SF14">
    <property type="entry name" value="PROTEIN LURP-ONE-RELATED 17"/>
    <property type="match status" value="1"/>
</dbReference>
<evidence type="ECO:0000256" key="2">
    <source>
        <dbReference type="SAM" id="MobiDB-lite"/>
    </source>
</evidence>
<dbReference type="InterPro" id="IPR007612">
    <property type="entry name" value="LOR"/>
</dbReference>
<dbReference type="InterPro" id="IPR038595">
    <property type="entry name" value="LOR_sf"/>
</dbReference>
<accession>W9SZD8</accession>
<dbReference type="AlphaFoldDB" id="W9SZD8"/>
<feature type="region of interest" description="Disordered" evidence="2">
    <location>
        <begin position="18"/>
        <end position="39"/>
    </location>
</feature>
<proteinExistence type="inferred from homology"/>
<dbReference type="STRING" id="981085.W9SZD8"/>
<dbReference type="eggNOG" id="ENOG502RYH3">
    <property type="taxonomic scope" value="Eukaryota"/>
</dbReference>
<evidence type="ECO:0000313" key="4">
    <source>
        <dbReference type="Proteomes" id="UP000030645"/>
    </source>
</evidence>
<reference evidence="4" key="1">
    <citation type="submission" date="2013-01" db="EMBL/GenBank/DDBJ databases">
        <title>Draft Genome Sequence of a Mulberry Tree, Morus notabilis C.K. Schneid.</title>
        <authorList>
            <person name="He N."/>
            <person name="Zhao S."/>
        </authorList>
    </citation>
    <scope>NUCLEOTIDE SEQUENCE</scope>
</reference>
<dbReference type="OrthoDB" id="1876238at2759"/>
<dbReference type="EMBL" id="KE346349">
    <property type="protein sequence ID" value="EXC34340.1"/>
    <property type="molecule type" value="Genomic_DNA"/>
</dbReference>
<dbReference type="Pfam" id="PF04525">
    <property type="entry name" value="LOR"/>
    <property type="match status" value="1"/>
</dbReference>
<dbReference type="PANTHER" id="PTHR31087">
    <property type="match status" value="1"/>
</dbReference>
<name>W9SZD8_9ROSA</name>